<dbReference type="EMBL" id="KE345585">
    <property type="protein sequence ID" value="EXC07321.1"/>
    <property type="molecule type" value="Genomic_DNA"/>
</dbReference>
<keyword evidence="3" id="KW-1185">Reference proteome</keyword>
<feature type="region of interest" description="Disordered" evidence="1">
    <location>
        <begin position="1"/>
        <end position="23"/>
    </location>
</feature>
<protein>
    <submittedName>
        <fullName evidence="2">Uncharacterized protein</fullName>
    </submittedName>
</protein>
<dbReference type="AlphaFoldDB" id="W9RT65"/>
<evidence type="ECO:0000313" key="2">
    <source>
        <dbReference type="EMBL" id="EXC07321.1"/>
    </source>
</evidence>
<evidence type="ECO:0000256" key="1">
    <source>
        <dbReference type="SAM" id="MobiDB-lite"/>
    </source>
</evidence>
<name>W9RT65_9ROSA</name>
<proteinExistence type="predicted"/>
<evidence type="ECO:0000313" key="3">
    <source>
        <dbReference type="Proteomes" id="UP000030645"/>
    </source>
</evidence>
<sequence length="212" mass="23310">MSAELHHKGGPCRSQAVANEDRELQRQIRRNAYKAVETRAPHAKLSDMDNSISSRWICVKIAKPPLFFRHALYDFCRRLLSAIENSQSAILKPLKSDQINDVQEGFSTPTPQPNNDNGDLSLVASAATLVSLSLLPIADPSSRKMNGGENADAQVYRLGGPKSKNSSLRKCGCSGLRNPHRVLETQDSVITFSPTPQALRRANPLQKPSRAN</sequence>
<feature type="region of interest" description="Disordered" evidence="1">
    <location>
        <begin position="193"/>
        <end position="212"/>
    </location>
</feature>
<accession>W9RT65</accession>
<reference evidence="3" key="1">
    <citation type="submission" date="2013-01" db="EMBL/GenBank/DDBJ databases">
        <title>Draft Genome Sequence of a Mulberry Tree, Morus notabilis C.K. Schneid.</title>
        <authorList>
            <person name="He N."/>
            <person name="Zhao S."/>
        </authorList>
    </citation>
    <scope>NUCLEOTIDE SEQUENCE</scope>
</reference>
<dbReference type="Proteomes" id="UP000030645">
    <property type="component" value="Unassembled WGS sequence"/>
</dbReference>
<gene>
    <name evidence="2" type="ORF">L484_021229</name>
</gene>
<organism evidence="2 3">
    <name type="scientific">Morus notabilis</name>
    <dbReference type="NCBI Taxonomy" id="981085"/>
    <lineage>
        <taxon>Eukaryota</taxon>
        <taxon>Viridiplantae</taxon>
        <taxon>Streptophyta</taxon>
        <taxon>Embryophyta</taxon>
        <taxon>Tracheophyta</taxon>
        <taxon>Spermatophyta</taxon>
        <taxon>Magnoliopsida</taxon>
        <taxon>eudicotyledons</taxon>
        <taxon>Gunneridae</taxon>
        <taxon>Pentapetalae</taxon>
        <taxon>rosids</taxon>
        <taxon>fabids</taxon>
        <taxon>Rosales</taxon>
        <taxon>Moraceae</taxon>
        <taxon>Moreae</taxon>
        <taxon>Morus</taxon>
    </lineage>
</organism>